<dbReference type="SUPFAM" id="SSF53474">
    <property type="entry name" value="alpha/beta-Hydrolases"/>
    <property type="match status" value="1"/>
</dbReference>
<accession>A0ABV9D591</accession>
<dbReference type="PANTHER" id="PTHR43329">
    <property type="entry name" value="EPOXIDE HYDROLASE"/>
    <property type="match status" value="1"/>
</dbReference>
<keyword evidence="1 3" id="KW-0378">Hydrolase</keyword>
<proteinExistence type="predicted"/>
<dbReference type="GO" id="GO:0016787">
    <property type="term" value="F:hydrolase activity"/>
    <property type="evidence" value="ECO:0007669"/>
    <property type="project" value="UniProtKB-KW"/>
</dbReference>
<sequence>MAPDPKSVVLRAGPWEHRFVPANGSRFHVALAGPPNGQHVVLLHAFPQLWWAWRHQLLPLAEAGYRVVAMDLRGFGGSDKPPTGHGTPVLAADVAGVVRSLGASRVVVVGHSFGGTVAWAMPAYEPRLTRGVAVLASPHPAAILRRNHGVPWRTRAFLARAQVPWFPERALTHGDLVTRALRAGSAPDRVLDPDEIAVYTAAMRLPSVAHTSLEHIRWLVRSTPRPDGRRFLDRVSEPVRVPVLAMHGAQDRVLPAAAYTRDAELVAGPLRTEQLVGAGHFLPEEAPEQVSAILLDYLASLPA</sequence>
<evidence type="ECO:0000259" key="2">
    <source>
        <dbReference type="Pfam" id="PF00561"/>
    </source>
</evidence>
<reference evidence="4" key="1">
    <citation type="journal article" date="2019" name="Int. J. Syst. Evol. Microbiol.">
        <title>The Global Catalogue of Microorganisms (GCM) 10K type strain sequencing project: providing services to taxonomists for standard genome sequencing and annotation.</title>
        <authorList>
            <consortium name="The Broad Institute Genomics Platform"/>
            <consortium name="The Broad Institute Genome Sequencing Center for Infectious Disease"/>
            <person name="Wu L."/>
            <person name="Ma J."/>
        </authorList>
    </citation>
    <scope>NUCLEOTIDE SEQUENCE [LARGE SCALE GENOMIC DNA]</scope>
    <source>
        <strain evidence="4">JCM 3369</strain>
    </source>
</reference>
<dbReference type="InterPro" id="IPR029058">
    <property type="entry name" value="AB_hydrolase_fold"/>
</dbReference>
<protein>
    <submittedName>
        <fullName evidence="3">Alpha/beta hydrolase</fullName>
    </submittedName>
</protein>
<dbReference type="Proteomes" id="UP001595955">
    <property type="component" value="Unassembled WGS sequence"/>
</dbReference>
<gene>
    <name evidence="3" type="ORF">ACFO3F_00455</name>
</gene>
<evidence type="ECO:0000313" key="4">
    <source>
        <dbReference type="Proteomes" id="UP001595955"/>
    </source>
</evidence>
<organism evidence="3 4">
    <name type="scientific">Georgenia faecalis</name>
    <dbReference type="NCBI Taxonomy" id="2483799"/>
    <lineage>
        <taxon>Bacteria</taxon>
        <taxon>Bacillati</taxon>
        <taxon>Actinomycetota</taxon>
        <taxon>Actinomycetes</taxon>
        <taxon>Micrococcales</taxon>
        <taxon>Bogoriellaceae</taxon>
        <taxon>Georgenia</taxon>
    </lineage>
</organism>
<dbReference type="RefSeq" id="WP_122822945.1">
    <property type="nucleotide sequence ID" value="NZ_CP033325.1"/>
</dbReference>
<dbReference type="EMBL" id="JBHSGF010000001">
    <property type="protein sequence ID" value="MFC4553706.1"/>
    <property type="molecule type" value="Genomic_DNA"/>
</dbReference>
<dbReference type="PRINTS" id="PR00412">
    <property type="entry name" value="EPOXHYDRLASE"/>
</dbReference>
<evidence type="ECO:0000313" key="3">
    <source>
        <dbReference type="EMBL" id="MFC4553706.1"/>
    </source>
</evidence>
<name>A0ABV9D591_9MICO</name>
<dbReference type="PRINTS" id="PR00111">
    <property type="entry name" value="ABHYDROLASE"/>
</dbReference>
<keyword evidence="4" id="KW-1185">Reference proteome</keyword>
<evidence type="ECO:0000256" key="1">
    <source>
        <dbReference type="ARBA" id="ARBA00022801"/>
    </source>
</evidence>
<comment type="caution">
    <text evidence="3">The sequence shown here is derived from an EMBL/GenBank/DDBJ whole genome shotgun (WGS) entry which is preliminary data.</text>
</comment>
<dbReference type="Gene3D" id="3.40.50.1820">
    <property type="entry name" value="alpha/beta hydrolase"/>
    <property type="match status" value="1"/>
</dbReference>
<dbReference type="InterPro" id="IPR000073">
    <property type="entry name" value="AB_hydrolase_1"/>
</dbReference>
<dbReference type="Pfam" id="PF00561">
    <property type="entry name" value="Abhydrolase_1"/>
    <property type="match status" value="1"/>
</dbReference>
<feature type="domain" description="AB hydrolase-1" evidence="2">
    <location>
        <begin position="39"/>
        <end position="287"/>
    </location>
</feature>
<dbReference type="InterPro" id="IPR000639">
    <property type="entry name" value="Epox_hydrolase-like"/>
</dbReference>